<protein>
    <submittedName>
        <fullName evidence="1">Uncharacterized protein</fullName>
    </submittedName>
</protein>
<keyword evidence="2" id="KW-1185">Reference proteome</keyword>
<sequence length="120" mass="13801">MHFGIKLDNYEEIKRSGIDYLHNNLTIISKRLELIALQENTRGYSSGKNLSKGYSKLLSAQQVLLAEIEELEGKYSLADIERVKVLDKEIDDLTEISMKLSHLKTNDVRHVERRETSPDV</sequence>
<gene>
    <name evidence="1" type="ORF">BN59_03495</name>
</gene>
<dbReference type="EMBL" id="CCSB01000004">
    <property type="protein sequence ID" value="CDZ79177.1"/>
    <property type="molecule type" value="Genomic_DNA"/>
</dbReference>
<evidence type="ECO:0000313" key="1">
    <source>
        <dbReference type="EMBL" id="CDZ79177.1"/>
    </source>
</evidence>
<evidence type="ECO:0000313" key="2">
    <source>
        <dbReference type="Proteomes" id="UP000044071"/>
    </source>
</evidence>
<dbReference type="AlphaFoldDB" id="A0A078L1P7"/>
<reference evidence="1 2" key="1">
    <citation type="submission" date="2014-06" db="EMBL/GenBank/DDBJ databases">
        <authorList>
            <person name="Urmite Genomes Urmite Genomes"/>
        </authorList>
    </citation>
    <scope>NUCLEOTIDE SEQUENCE [LARGE SCALE GENOMIC DNA]</scope>
</reference>
<dbReference type="Proteomes" id="UP000044071">
    <property type="component" value="Unassembled WGS sequence"/>
</dbReference>
<proteinExistence type="predicted"/>
<accession>A0A078L1P7</accession>
<dbReference type="STRING" id="1034943.BN59_03495"/>
<organism evidence="1 2">
    <name type="scientific">Legionella massiliensis</name>
    <dbReference type="NCBI Taxonomy" id="1034943"/>
    <lineage>
        <taxon>Bacteria</taxon>
        <taxon>Pseudomonadati</taxon>
        <taxon>Pseudomonadota</taxon>
        <taxon>Gammaproteobacteria</taxon>
        <taxon>Legionellales</taxon>
        <taxon>Legionellaceae</taxon>
        <taxon>Legionella</taxon>
    </lineage>
</organism>
<name>A0A078L1P7_9GAMM</name>